<dbReference type="OrthoDB" id="768409at2"/>
<evidence type="ECO:0000313" key="3">
    <source>
        <dbReference type="Proteomes" id="UP000198942"/>
    </source>
</evidence>
<feature type="transmembrane region" description="Helical" evidence="1">
    <location>
        <begin position="6"/>
        <end position="27"/>
    </location>
</feature>
<feature type="transmembrane region" description="Helical" evidence="1">
    <location>
        <begin position="34"/>
        <end position="54"/>
    </location>
</feature>
<keyword evidence="1" id="KW-0472">Membrane</keyword>
<dbReference type="EMBL" id="FOCL01000007">
    <property type="protein sequence ID" value="SEO34693.1"/>
    <property type="molecule type" value="Genomic_DNA"/>
</dbReference>
<keyword evidence="1" id="KW-1133">Transmembrane helix</keyword>
<proteinExistence type="predicted"/>
<gene>
    <name evidence="2" type="ORF">SAMN05192574_107156</name>
</gene>
<dbReference type="AlphaFoldDB" id="A0A1H8NZ98"/>
<dbReference type="InterPro" id="IPR045781">
    <property type="entry name" value="SxtJ"/>
</dbReference>
<keyword evidence="3" id="KW-1185">Reference proteome</keyword>
<dbReference type="Proteomes" id="UP000198942">
    <property type="component" value="Unassembled WGS sequence"/>
</dbReference>
<dbReference type="STRING" id="551995.SAMN05192574_107156"/>
<name>A0A1H8NZ98_9SPHI</name>
<keyword evidence="1" id="KW-0812">Transmembrane</keyword>
<protein>
    <recommendedName>
        <fullName evidence="4">SxtJ</fullName>
    </recommendedName>
</protein>
<reference evidence="3" key="1">
    <citation type="submission" date="2016-10" db="EMBL/GenBank/DDBJ databases">
        <authorList>
            <person name="Varghese N."/>
            <person name="Submissions S."/>
        </authorList>
    </citation>
    <scope>NUCLEOTIDE SEQUENCE [LARGE SCALE GENOMIC DNA]</scope>
    <source>
        <strain evidence="3">Gh-48</strain>
    </source>
</reference>
<organism evidence="2 3">
    <name type="scientific">Mucilaginibacter gossypiicola</name>
    <dbReference type="NCBI Taxonomy" id="551995"/>
    <lineage>
        <taxon>Bacteria</taxon>
        <taxon>Pseudomonadati</taxon>
        <taxon>Bacteroidota</taxon>
        <taxon>Sphingobacteriia</taxon>
        <taxon>Sphingobacteriales</taxon>
        <taxon>Sphingobacteriaceae</taxon>
        <taxon>Mucilaginibacter</taxon>
    </lineage>
</organism>
<feature type="transmembrane region" description="Helical" evidence="1">
    <location>
        <begin position="74"/>
        <end position="95"/>
    </location>
</feature>
<dbReference type="Pfam" id="PF19588">
    <property type="entry name" value="SxtJ"/>
    <property type="match status" value="1"/>
</dbReference>
<accession>A0A1H8NZ98</accession>
<sequence>MNDKVLNQKFGLIVGGACLMLMAWRYFAHHQLIIWLLAAGIMLVLIAVIIPQILTPLRLVWDKTGNVLGLINSSIILFLLYFLVITPVGFIMRMLGKNNLDLRFAPGVPTYWKSAKQTEHSSMKQQF</sequence>
<dbReference type="RefSeq" id="WP_091214391.1">
    <property type="nucleotide sequence ID" value="NZ_FOCL01000007.1"/>
</dbReference>
<evidence type="ECO:0000313" key="2">
    <source>
        <dbReference type="EMBL" id="SEO34693.1"/>
    </source>
</evidence>
<evidence type="ECO:0000256" key="1">
    <source>
        <dbReference type="SAM" id="Phobius"/>
    </source>
</evidence>
<evidence type="ECO:0008006" key="4">
    <source>
        <dbReference type="Google" id="ProtNLM"/>
    </source>
</evidence>